<organism evidence="2">
    <name type="scientific">Rhizophagus irregularis (strain DAOM 181602 / DAOM 197198 / MUCL 43194)</name>
    <name type="common">Arbuscular mycorrhizal fungus</name>
    <name type="synonym">Glomus intraradices</name>
    <dbReference type="NCBI Taxonomy" id="747089"/>
    <lineage>
        <taxon>Eukaryota</taxon>
        <taxon>Fungi</taxon>
        <taxon>Fungi incertae sedis</taxon>
        <taxon>Mucoromycota</taxon>
        <taxon>Glomeromycotina</taxon>
        <taxon>Glomeromycetes</taxon>
        <taxon>Glomerales</taxon>
        <taxon>Glomeraceae</taxon>
        <taxon>Rhizophagus</taxon>
    </lineage>
</organism>
<dbReference type="HOGENOM" id="CLU_029644_0_0_1"/>
<dbReference type="VEuPathDB" id="FungiDB:RhiirFUN_017394"/>
<dbReference type="eggNOG" id="ENOG502S79X">
    <property type="taxonomic scope" value="Eukaryota"/>
</dbReference>
<gene>
    <name evidence="2" type="ORF">GLOINDRAFT_11019</name>
</gene>
<proteinExistence type="predicted"/>
<feature type="region of interest" description="Disordered" evidence="1">
    <location>
        <begin position="454"/>
        <end position="482"/>
    </location>
</feature>
<feature type="compositionally biased region" description="Basic residues" evidence="1">
    <location>
        <begin position="473"/>
        <end position="482"/>
    </location>
</feature>
<name>U9SV86_RHIID</name>
<dbReference type="EMBL" id="KI299147">
    <property type="protein sequence ID" value="ERZ97967.1"/>
    <property type="molecule type" value="Genomic_DNA"/>
</dbReference>
<protein>
    <recommendedName>
        <fullName evidence="3">C2H2-type domain-containing protein</fullName>
    </recommendedName>
</protein>
<evidence type="ECO:0008006" key="3">
    <source>
        <dbReference type="Google" id="ProtNLM"/>
    </source>
</evidence>
<dbReference type="AlphaFoldDB" id="U9SV86"/>
<accession>U9SV86</accession>
<evidence type="ECO:0000256" key="1">
    <source>
        <dbReference type="SAM" id="MobiDB-lite"/>
    </source>
</evidence>
<sequence length="482" mass="55474">MKNELITQLEMLRRHLKKNYENELLVHDNGTTKHVDCINHCLLHAFGECVEQHFSRCAACDKLFEVFATLSHLLGHSYNTLLSEYQEKLTCYLAHQTRKKYLSAQFNAALDELDDHGAVIIVDYKMRILPTTARETKSEFFGKRGWTLHTTLVFQKKDNEKMDVQAYDHWSCDTKQDAWFTASCFEAVFNTINPRPHWIKIISDNGGHYHNSELMAIISHWYDWYGVEVRGWIFLEPGEAKTTVDSHHATIAHAIKRYVRIGCELTSGQDIERAIEELSGTSVAQIEPNRNKNNNMILEKSCNANNKKTKTIPGISKWFAAGYVRAKSLPNIGKWTEFSPADINTFCGEINRPNPEYTTPTKPKTPWVDADFPLKPSWSLKENQKMGNKGGGKRISKKVVQYLQAYFYAELVREKELSVEDIPEIKTIKGWIGRYSASSKKEMSEKALEQNAIEENNFVARQEEIDTESTTHSRAKKRQKRS</sequence>
<reference evidence="2" key="1">
    <citation type="submission" date="2013-07" db="EMBL/GenBank/DDBJ databases">
        <title>The genome of an arbuscular mycorrhizal fungus provides insights into the evolution of the oldest plant symbiosis.</title>
        <authorList>
            <consortium name="DOE Joint Genome Institute"/>
            <person name="Tisserant E."/>
            <person name="Malbreil M."/>
            <person name="Kuo A."/>
            <person name="Kohler A."/>
            <person name="Symeonidi A."/>
            <person name="Balestrini R."/>
            <person name="Charron P."/>
            <person name="Duensing N."/>
            <person name="Frei-dit-Frey N."/>
            <person name="Gianinazzi-Pearson V."/>
            <person name="Gilbert B."/>
            <person name="Handa Y."/>
            <person name="Hijri M."/>
            <person name="Kaul R."/>
            <person name="Kawaguchi M."/>
            <person name="Krajinski F."/>
            <person name="Lammers P."/>
            <person name="Lapierre D."/>
            <person name="Masclaux F.G."/>
            <person name="Murat C."/>
            <person name="Morin E."/>
            <person name="Ndikumana S."/>
            <person name="Pagni M."/>
            <person name="Petitpierre D."/>
            <person name="Requena N."/>
            <person name="Rosikiewicz P."/>
            <person name="Riley R."/>
            <person name="Saito K."/>
            <person name="San Clemente H."/>
            <person name="Shapiro H."/>
            <person name="van Tuinen D."/>
            <person name="Becard G."/>
            <person name="Bonfante P."/>
            <person name="Paszkowski U."/>
            <person name="Shachar-Hill Y."/>
            <person name="Young J.P."/>
            <person name="Sanders I.R."/>
            <person name="Henrissat B."/>
            <person name="Rensing S.A."/>
            <person name="Grigoriev I.V."/>
            <person name="Corradi N."/>
            <person name="Roux C."/>
            <person name="Martin F."/>
        </authorList>
    </citation>
    <scope>NUCLEOTIDE SEQUENCE</scope>
    <source>
        <strain evidence="2">DAOM 197198</strain>
    </source>
</reference>
<evidence type="ECO:0000313" key="2">
    <source>
        <dbReference type="EMBL" id="ERZ97967.1"/>
    </source>
</evidence>